<dbReference type="Gramene" id="TuG1812S0001735300.01.T01">
    <property type="protein sequence ID" value="TuG1812S0001735300.01.T01"/>
    <property type="gene ID" value="TuG1812S0001735300.01"/>
</dbReference>
<protein>
    <submittedName>
        <fullName evidence="1">Uncharacterized protein</fullName>
    </submittedName>
</protein>
<name>A0A8R7VIH8_TRIUA</name>
<dbReference type="Gene3D" id="3.30.200.20">
    <property type="entry name" value="Phosphorylase Kinase, domain 1"/>
    <property type="match status" value="1"/>
</dbReference>
<reference evidence="1" key="2">
    <citation type="submission" date="2022-06" db="UniProtKB">
        <authorList>
            <consortium name="EnsemblPlants"/>
        </authorList>
    </citation>
    <scope>IDENTIFICATION</scope>
</reference>
<dbReference type="Proteomes" id="UP000015106">
    <property type="component" value="Unassembled WGS sequence"/>
</dbReference>
<accession>A0A8R7VIH8</accession>
<dbReference type="InterPro" id="IPR011009">
    <property type="entry name" value="Kinase-like_dom_sf"/>
</dbReference>
<sequence>MPGDLGISIDDDNLIEKGRHAEVYKGQLADGQFVAVKRLTKILTKHAEILLIGVERSRDERSSRSGQRSG</sequence>
<dbReference type="EnsemblPlants" id="TuG1812S0001735300.01.T01">
    <property type="protein sequence ID" value="TuG1812S0001735300.01.T01"/>
    <property type="gene ID" value="TuG1812S0001735300.01"/>
</dbReference>
<reference evidence="2" key="1">
    <citation type="journal article" date="2013" name="Nature">
        <title>Draft genome of the wheat A-genome progenitor Triticum urartu.</title>
        <authorList>
            <person name="Ling H.Q."/>
            <person name="Zhao S."/>
            <person name="Liu D."/>
            <person name="Wang J."/>
            <person name="Sun H."/>
            <person name="Zhang C."/>
            <person name="Fan H."/>
            <person name="Li D."/>
            <person name="Dong L."/>
            <person name="Tao Y."/>
            <person name="Gao C."/>
            <person name="Wu H."/>
            <person name="Li Y."/>
            <person name="Cui Y."/>
            <person name="Guo X."/>
            <person name="Zheng S."/>
            <person name="Wang B."/>
            <person name="Yu K."/>
            <person name="Liang Q."/>
            <person name="Yang W."/>
            <person name="Lou X."/>
            <person name="Chen J."/>
            <person name="Feng M."/>
            <person name="Jian J."/>
            <person name="Zhang X."/>
            <person name="Luo G."/>
            <person name="Jiang Y."/>
            <person name="Liu J."/>
            <person name="Wang Z."/>
            <person name="Sha Y."/>
            <person name="Zhang B."/>
            <person name="Wu H."/>
            <person name="Tang D."/>
            <person name="Shen Q."/>
            <person name="Xue P."/>
            <person name="Zou S."/>
            <person name="Wang X."/>
            <person name="Liu X."/>
            <person name="Wang F."/>
            <person name="Yang Y."/>
            <person name="An X."/>
            <person name="Dong Z."/>
            <person name="Zhang K."/>
            <person name="Zhang X."/>
            <person name="Luo M.C."/>
            <person name="Dvorak J."/>
            <person name="Tong Y."/>
            <person name="Wang J."/>
            <person name="Yang H."/>
            <person name="Li Z."/>
            <person name="Wang D."/>
            <person name="Zhang A."/>
            <person name="Wang J."/>
        </authorList>
    </citation>
    <scope>NUCLEOTIDE SEQUENCE</scope>
    <source>
        <strain evidence="2">cv. G1812</strain>
    </source>
</reference>
<dbReference type="AlphaFoldDB" id="A0A8R7VIH8"/>
<proteinExistence type="predicted"/>
<keyword evidence="2" id="KW-1185">Reference proteome</keyword>
<evidence type="ECO:0000313" key="1">
    <source>
        <dbReference type="EnsemblPlants" id="TuG1812S0001735300.01.T01"/>
    </source>
</evidence>
<organism evidence="1 2">
    <name type="scientific">Triticum urartu</name>
    <name type="common">Red wild einkorn</name>
    <name type="synonym">Crithodium urartu</name>
    <dbReference type="NCBI Taxonomy" id="4572"/>
    <lineage>
        <taxon>Eukaryota</taxon>
        <taxon>Viridiplantae</taxon>
        <taxon>Streptophyta</taxon>
        <taxon>Embryophyta</taxon>
        <taxon>Tracheophyta</taxon>
        <taxon>Spermatophyta</taxon>
        <taxon>Magnoliopsida</taxon>
        <taxon>Liliopsida</taxon>
        <taxon>Poales</taxon>
        <taxon>Poaceae</taxon>
        <taxon>BOP clade</taxon>
        <taxon>Pooideae</taxon>
        <taxon>Triticodae</taxon>
        <taxon>Triticeae</taxon>
        <taxon>Triticinae</taxon>
        <taxon>Triticum</taxon>
    </lineage>
</organism>
<dbReference type="SUPFAM" id="SSF56112">
    <property type="entry name" value="Protein kinase-like (PK-like)"/>
    <property type="match status" value="1"/>
</dbReference>
<evidence type="ECO:0000313" key="2">
    <source>
        <dbReference type="Proteomes" id="UP000015106"/>
    </source>
</evidence>